<dbReference type="Gene3D" id="2.60.40.1190">
    <property type="match status" value="1"/>
</dbReference>
<evidence type="ECO:0000313" key="2">
    <source>
        <dbReference type="EMBL" id="KAB1156275.1"/>
    </source>
</evidence>
<evidence type="ECO:0000313" key="3">
    <source>
        <dbReference type="Proteomes" id="UP000490922"/>
    </source>
</evidence>
<sequence length="798" mass="91844">MVLLHLNFFGQKKVLRAITSGDITIDAKFNEPIWEFAPIATDFVMFSPDNGKPISKEKKTEVQIVYNDDGIFIAAKMFDDEPNKILKEITQRDNFGTSENFAIFLNGFNDSQQDFRFFVSAAGVQADCVFTNQNGEDYTWDAIWESTVRITDYGWVVEMKIPYAALRFSTKKKQTWGVNFYREIRRDRQSYTWNFIDSSINNESAQSGLLEGIDDIETPTRLFFIPYSSFYLNSNTSQKTQGEYKGGLDIKYGISDAFTLDAILVPDFGQTKFDNVILNLSPFEQQFTENRPFFTESTDLFQKGNLFYSRRIGETFLEDFEYESTLNTNEQLNEYPKSINLLNAIKISGRTKGGLGIGVLNAITERTTVSIKDIDTDQTKRVLLEPLANYNVLVLDQRFKQNSSVSFVNTNVTRNGQFRDANVSALVWDLNTKKNTYNLSGDFKYSSINNFGKTDDKAGINSSINIAETSGNYRYGIGGKFISKDFDSNDLGILFQTHFHSLFGNATYQILNPNKTFNTFTAKLNLYSEFENKTGRLQTGTIKLSFDTTNHKNNYLGYNFTVSPVKTFDFYEPRSFDDSKFLLIPESIRLSSTYSTNANSKLAVEFNPQVTFLNEKDRINTGVYINPRYRFNDHFSLSYEFEFFKQKNNIGSAQDYDDLSVFTKRNITSYNNTLQGKYALNHTMTFNLSVRHYWAYAKNKQFLTLLDDGSVVDNLIYNKNIDSNFNTWNLDLSYSWWFAPGSQISVLYRNFNLSTFTQGTDFSKELSRNFSDAIKNNNLDHIFSISIRYFIDYNSLKN</sequence>
<evidence type="ECO:0000259" key="1">
    <source>
        <dbReference type="Pfam" id="PF19313"/>
    </source>
</evidence>
<dbReference type="CDD" id="cd09618">
    <property type="entry name" value="CBM9_like_2"/>
    <property type="match status" value="1"/>
</dbReference>
<dbReference type="EMBL" id="WAEM01000003">
    <property type="protein sequence ID" value="KAB1156275.1"/>
    <property type="molecule type" value="Genomic_DNA"/>
</dbReference>
<comment type="caution">
    <text evidence="2">The sequence shown here is derived from an EMBL/GenBank/DDBJ whole genome shotgun (WGS) entry which is preliminary data.</text>
</comment>
<dbReference type="OrthoDB" id="9786766at2"/>
<dbReference type="SUPFAM" id="SSF49344">
    <property type="entry name" value="CBD9-like"/>
    <property type="match status" value="1"/>
</dbReference>
<feature type="domain" description="DUF5916" evidence="1">
    <location>
        <begin position="218"/>
        <end position="798"/>
    </location>
</feature>
<keyword evidence="3" id="KW-1185">Reference proteome</keyword>
<dbReference type="Pfam" id="PF19313">
    <property type="entry name" value="DUF5916"/>
    <property type="match status" value="1"/>
</dbReference>
<name>A0A7J5AFE3_9FLAO</name>
<dbReference type="InterPro" id="IPR045670">
    <property type="entry name" value="DUF5916"/>
</dbReference>
<gene>
    <name evidence="2" type="ORF">F6464_08765</name>
</gene>
<dbReference type="AlphaFoldDB" id="A0A7J5AFE3"/>
<reference evidence="2 3" key="1">
    <citation type="submission" date="2019-09" db="EMBL/GenBank/DDBJ databases">
        <title>Flavobacterium sp. nov., isolated from glacier ice.</title>
        <authorList>
            <person name="Liu Q."/>
        </authorList>
    </citation>
    <scope>NUCLEOTIDE SEQUENCE [LARGE SCALE GENOMIC DNA]</scope>
    <source>
        <strain evidence="2 3">NBRC 112527</strain>
    </source>
</reference>
<proteinExistence type="predicted"/>
<organism evidence="2 3">
    <name type="scientific">Flavobacterium luteum</name>
    <dbReference type="NCBI Taxonomy" id="2026654"/>
    <lineage>
        <taxon>Bacteria</taxon>
        <taxon>Pseudomonadati</taxon>
        <taxon>Bacteroidota</taxon>
        <taxon>Flavobacteriia</taxon>
        <taxon>Flavobacteriales</taxon>
        <taxon>Flavobacteriaceae</taxon>
        <taxon>Flavobacterium</taxon>
    </lineage>
</organism>
<accession>A0A7J5AFE3</accession>
<dbReference type="Proteomes" id="UP000490922">
    <property type="component" value="Unassembled WGS sequence"/>
</dbReference>
<dbReference type="RefSeq" id="WP_151107427.1">
    <property type="nucleotide sequence ID" value="NZ_WAEM01000003.1"/>
</dbReference>
<protein>
    <submittedName>
        <fullName evidence="2">Carbohydrate binding family 9 domain-containing protein</fullName>
    </submittedName>
</protein>